<evidence type="ECO:0000313" key="1">
    <source>
        <dbReference type="EMBL" id="OJA15486.1"/>
    </source>
</evidence>
<keyword evidence="2" id="KW-1185">Reference proteome</keyword>
<sequence length="32" mass="3794">MYYLHSEEFKTLMVNVVDKMDVGSVAKRDRTM</sequence>
<gene>
    <name evidence="1" type="ORF">AZE42_07630</name>
</gene>
<accession>A0A1J8Q1N5</accession>
<dbReference type="AlphaFoldDB" id="A0A1J8Q1N5"/>
<protein>
    <submittedName>
        <fullName evidence="1">Uncharacterized protein</fullName>
    </submittedName>
</protein>
<dbReference type="EMBL" id="LVVM01003100">
    <property type="protein sequence ID" value="OJA15486.1"/>
    <property type="molecule type" value="Genomic_DNA"/>
</dbReference>
<dbReference type="Proteomes" id="UP000183567">
    <property type="component" value="Unassembled WGS sequence"/>
</dbReference>
<reference evidence="1 2" key="1">
    <citation type="submission" date="2016-03" db="EMBL/GenBank/DDBJ databases">
        <title>Comparative genomics of the ectomycorrhizal sister species Rhizopogon vinicolor and Rhizopogon vesiculosus (Basidiomycota: Boletales) reveals a divergence of the mating type B locus.</title>
        <authorList>
            <person name="Mujic A.B."/>
            <person name="Kuo A."/>
            <person name="Tritt A."/>
            <person name="Lipzen A."/>
            <person name="Chen C."/>
            <person name="Johnson J."/>
            <person name="Sharma A."/>
            <person name="Barry K."/>
            <person name="Grigoriev I.V."/>
            <person name="Spatafora J.W."/>
        </authorList>
    </citation>
    <scope>NUCLEOTIDE SEQUENCE [LARGE SCALE GENOMIC DNA]</scope>
    <source>
        <strain evidence="1 2">AM-OR11-056</strain>
    </source>
</reference>
<evidence type="ECO:0000313" key="2">
    <source>
        <dbReference type="Proteomes" id="UP000183567"/>
    </source>
</evidence>
<proteinExistence type="predicted"/>
<name>A0A1J8Q1N5_9AGAM</name>
<organism evidence="1 2">
    <name type="scientific">Rhizopogon vesiculosus</name>
    <dbReference type="NCBI Taxonomy" id="180088"/>
    <lineage>
        <taxon>Eukaryota</taxon>
        <taxon>Fungi</taxon>
        <taxon>Dikarya</taxon>
        <taxon>Basidiomycota</taxon>
        <taxon>Agaricomycotina</taxon>
        <taxon>Agaricomycetes</taxon>
        <taxon>Agaricomycetidae</taxon>
        <taxon>Boletales</taxon>
        <taxon>Suillineae</taxon>
        <taxon>Rhizopogonaceae</taxon>
        <taxon>Rhizopogon</taxon>
    </lineage>
</organism>
<comment type="caution">
    <text evidence="1">The sequence shown here is derived from an EMBL/GenBank/DDBJ whole genome shotgun (WGS) entry which is preliminary data.</text>
</comment>